<dbReference type="AlphaFoldDB" id="A0A0D7E8B8"/>
<reference evidence="1 2" key="1">
    <citation type="submission" date="2014-11" db="EMBL/GenBank/DDBJ databases">
        <title>Genomics and ecophysiology of heterotrophic nitrogen fixing bacteria isolated from estuarine surface water.</title>
        <authorList>
            <person name="Bentzon-Tilia M."/>
            <person name="Severin I."/>
            <person name="Hansen L.H."/>
            <person name="Riemann L."/>
        </authorList>
    </citation>
    <scope>NUCLEOTIDE SEQUENCE [LARGE SCALE GENOMIC DNA]</scope>
    <source>
        <strain evidence="1 2">BAL361</strain>
    </source>
</reference>
<gene>
    <name evidence="1" type="ORF">LO50_07265</name>
</gene>
<organism evidence="1 2">
    <name type="scientific">Stutzerimonas stutzeri</name>
    <name type="common">Pseudomonas stutzeri</name>
    <dbReference type="NCBI Taxonomy" id="316"/>
    <lineage>
        <taxon>Bacteria</taxon>
        <taxon>Pseudomonadati</taxon>
        <taxon>Pseudomonadota</taxon>
        <taxon>Gammaproteobacteria</taxon>
        <taxon>Pseudomonadales</taxon>
        <taxon>Pseudomonadaceae</taxon>
        <taxon>Stutzerimonas</taxon>
    </lineage>
</organism>
<sequence>MNMYGQLANTIALARRIEDDWRLPTRARDRGKSIRIMCEALKSAAFALRDYDLAPLEPTPQRPSE</sequence>
<evidence type="ECO:0000313" key="2">
    <source>
        <dbReference type="Proteomes" id="UP000032439"/>
    </source>
</evidence>
<proteinExistence type="predicted"/>
<name>A0A0D7E8B8_STUST</name>
<accession>A0A0D7E8B8</accession>
<protein>
    <submittedName>
        <fullName evidence="1">Uncharacterized protein</fullName>
    </submittedName>
</protein>
<evidence type="ECO:0000313" key="1">
    <source>
        <dbReference type="EMBL" id="KIZ37003.1"/>
    </source>
</evidence>
<dbReference type="Proteomes" id="UP000032439">
    <property type="component" value="Unassembled WGS sequence"/>
</dbReference>
<comment type="caution">
    <text evidence="1">The sequence shown here is derived from an EMBL/GenBank/DDBJ whole genome shotgun (WGS) entry which is preliminary data.</text>
</comment>
<dbReference type="PATRIC" id="fig|316.110.peg.3946"/>
<dbReference type="EMBL" id="JXXD01000052">
    <property type="protein sequence ID" value="KIZ37003.1"/>
    <property type="molecule type" value="Genomic_DNA"/>
</dbReference>